<feature type="region of interest" description="Disordered" evidence="1">
    <location>
        <begin position="73"/>
        <end position="96"/>
    </location>
</feature>
<evidence type="ECO:0000256" key="1">
    <source>
        <dbReference type="SAM" id="MobiDB-lite"/>
    </source>
</evidence>
<keyword evidence="3" id="KW-1185">Reference proteome</keyword>
<reference evidence="2 3" key="1">
    <citation type="submission" date="2017-06" db="EMBL/GenBank/DDBJ databases">
        <title>Cmopartive genomic analysis of Ambrosia Fusariam Clade fungi.</title>
        <authorList>
            <person name="Stajich J.E."/>
            <person name="Carrillo J."/>
            <person name="Kijimoto T."/>
            <person name="Eskalen A."/>
            <person name="O'Donnell K."/>
            <person name="Kasson M."/>
        </authorList>
    </citation>
    <scope>NUCLEOTIDE SEQUENCE [LARGE SCALE GENOMIC DNA]</scope>
    <source>
        <strain evidence="2 3">NRRL 20438</strain>
    </source>
</reference>
<sequence length="96" mass="11217">MIFELDNGLAVHDTRALCHVVFEDRHLQYIRQETLSWRFIVKSLSVWQFDSPFGTKLSRCPRGSLGVVVSTPTRSERQMQLGRDTGMSERRDLYEK</sequence>
<name>A0A428SZ13_9HYPO</name>
<dbReference type="Proteomes" id="UP000288429">
    <property type="component" value="Unassembled WGS sequence"/>
</dbReference>
<evidence type="ECO:0000313" key="3">
    <source>
        <dbReference type="Proteomes" id="UP000288429"/>
    </source>
</evidence>
<gene>
    <name evidence="2" type="ORF">CDV31_014055</name>
</gene>
<accession>A0A428SZ13</accession>
<evidence type="ECO:0000313" key="2">
    <source>
        <dbReference type="EMBL" id="RSL95041.1"/>
    </source>
</evidence>
<dbReference type="EMBL" id="NIZV01000307">
    <property type="protein sequence ID" value="RSL95041.1"/>
    <property type="molecule type" value="Genomic_DNA"/>
</dbReference>
<proteinExistence type="predicted"/>
<feature type="compositionally biased region" description="Basic and acidic residues" evidence="1">
    <location>
        <begin position="86"/>
        <end position="96"/>
    </location>
</feature>
<organism evidence="2 3">
    <name type="scientific">Fusarium ambrosium</name>
    <dbReference type="NCBI Taxonomy" id="131363"/>
    <lineage>
        <taxon>Eukaryota</taxon>
        <taxon>Fungi</taxon>
        <taxon>Dikarya</taxon>
        <taxon>Ascomycota</taxon>
        <taxon>Pezizomycotina</taxon>
        <taxon>Sordariomycetes</taxon>
        <taxon>Hypocreomycetidae</taxon>
        <taxon>Hypocreales</taxon>
        <taxon>Nectriaceae</taxon>
        <taxon>Fusarium</taxon>
        <taxon>Fusarium solani species complex</taxon>
    </lineage>
</organism>
<protein>
    <submittedName>
        <fullName evidence="2">Uncharacterized protein</fullName>
    </submittedName>
</protein>
<comment type="caution">
    <text evidence="2">The sequence shown here is derived from an EMBL/GenBank/DDBJ whole genome shotgun (WGS) entry which is preliminary data.</text>
</comment>
<dbReference type="AlphaFoldDB" id="A0A428SZ13"/>